<keyword evidence="3" id="KW-1185">Reference proteome</keyword>
<feature type="transmembrane region" description="Helical" evidence="1">
    <location>
        <begin position="12"/>
        <end position="32"/>
    </location>
</feature>
<dbReference type="Proteomes" id="UP000661696">
    <property type="component" value="Unassembled WGS sequence"/>
</dbReference>
<protein>
    <submittedName>
        <fullName evidence="2">Uncharacterized protein</fullName>
    </submittedName>
</protein>
<keyword evidence="1" id="KW-0472">Membrane</keyword>
<reference evidence="2 3" key="1">
    <citation type="submission" date="2020-12" db="EMBL/GenBank/DDBJ databases">
        <title>Chryseobacterium endoalhailicus sp. nov., isolated from seed of leguminous plant.</title>
        <authorList>
            <person name="Zhang X."/>
        </authorList>
    </citation>
    <scope>NUCLEOTIDE SEQUENCE [LARGE SCALE GENOMIC DNA]</scope>
    <source>
        <strain evidence="2 3">L7</strain>
    </source>
</reference>
<evidence type="ECO:0000313" key="3">
    <source>
        <dbReference type="Proteomes" id="UP000661696"/>
    </source>
</evidence>
<name>A0ABS1QKZ6_9FLAO</name>
<sequence>MFNKIEFSDINRYFASIGTILIALAFLLPYFYLKESFGIIVSENDYKSYTKISQEIISDKQSNILFFQNIIVYISGGLFIIGLSLTIIGIRRWNKRQMKIDEKFDKELEKLKIEITQMSPAEKEEKINSEIQEIVNSEELTQSGLILDNIRNEYRLVEDTILNKYNKINQNKFIIYPNVRLKHTEYDILLKSNSNEYIDELVEIRFYKNRIIPNLLYDNIKKFDYRIQYYSNNVRDAKGILFLVYDDKNISKIKIDKIDLKSIDLISDIDIKWIKLSELQSFKLSI</sequence>
<organism evidence="2 3">
    <name type="scientific">Chryseobacterium endalhagicum</name>
    <dbReference type="NCBI Taxonomy" id="2797638"/>
    <lineage>
        <taxon>Bacteria</taxon>
        <taxon>Pseudomonadati</taxon>
        <taxon>Bacteroidota</taxon>
        <taxon>Flavobacteriia</taxon>
        <taxon>Flavobacteriales</taxon>
        <taxon>Weeksellaceae</taxon>
        <taxon>Chryseobacterium group</taxon>
        <taxon>Chryseobacterium</taxon>
    </lineage>
</organism>
<accession>A0ABS1QKZ6</accession>
<gene>
    <name evidence="2" type="ORF">JET18_20760</name>
</gene>
<evidence type="ECO:0000256" key="1">
    <source>
        <dbReference type="SAM" id="Phobius"/>
    </source>
</evidence>
<dbReference type="RefSeq" id="WP_202094428.1">
    <property type="nucleotide sequence ID" value="NZ_JAELVM010000004.1"/>
</dbReference>
<dbReference type="EMBL" id="JAELVM010000004">
    <property type="protein sequence ID" value="MBL1223285.1"/>
    <property type="molecule type" value="Genomic_DNA"/>
</dbReference>
<proteinExistence type="predicted"/>
<comment type="caution">
    <text evidence="2">The sequence shown here is derived from an EMBL/GenBank/DDBJ whole genome shotgun (WGS) entry which is preliminary data.</text>
</comment>
<keyword evidence="1" id="KW-0812">Transmembrane</keyword>
<evidence type="ECO:0000313" key="2">
    <source>
        <dbReference type="EMBL" id="MBL1223285.1"/>
    </source>
</evidence>
<feature type="transmembrane region" description="Helical" evidence="1">
    <location>
        <begin position="70"/>
        <end position="90"/>
    </location>
</feature>
<keyword evidence="1" id="KW-1133">Transmembrane helix</keyword>